<proteinExistence type="predicted"/>
<feature type="non-terminal residue" evidence="2">
    <location>
        <position position="87"/>
    </location>
</feature>
<name>A0A0P0VPD3_ORYSJ</name>
<gene>
    <name evidence="2" type="ordered locus">Os02g0744150</name>
    <name evidence="2" type="ORF">OSNPB_020744150</name>
</gene>
<dbReference type="EMBL" id="AP014958">
    <property type="protein sequence ID" value="BAS80885.1"/>
    <property type="molecule type" value="Genomic_DNA"/>
</dbReference>
<dbReference type="PaxDb" id="39947-A0A0P0VPD3"/>
<reference evidence="2 3" key="2">
    <citation type="journal article" date="2013" name="Plant Cell Physiol.">
        <title>Rice Annotation Project Database (RAP-DB): an integrative and interactive database for rice genomics.</title>
        <authorList>
            <person name="Sakai H."/>
            <person name="Lee S.S."/>
            <person name="Tanaka T."/>
            <person name="Numa H."/>
            <person name="Kim J."/>
            <person name="Kawahara Y."/>
            <person name="Wakimoto H."/>
            <person name="Yang C.C."/>
            <person name="Iwamoto M."/>
            <person name="Abe T."/>
            <person name="Yamada Y."/>
            <person name="Muto A."/>
            <person name="Inokuchi H."/>
            <person name="Ikemura T."/>
            <person name="Matsumoto T."/>
            <person name="Sasaki T."/>
            <person name="Itoh T."/>
        </authorList>
    </citation>
    <scope>NUCLEOTIDE SEQUENCE [LARGE SCALE GENOMIC DNA]</scope>
    <source>
        <strain evidence="3">cv. Nipponbare</strain>
    </source>
</reference>
<protein>
    <submittedName>
        <fullName evidence="2">Os02g0744150 protein</fullName>
    </submittedName>
</protein>
<evidence type="ECO:0000256" key="1">
    <source>
        <dbReference type="SAM" id="MobiDB-lite"/>
    </source>
</evidence>
<keyword evidence="3" id="KW-1185">Reference proteome</keyword>
<accession>A0A0P0VPD3</accession>
<organism evidence="2 3">
    <name type="scientific">Oryza sativa subsp. japonica</name>
    <name type="common">Rice</name>
    <dbReference type="NCBI Taxonomy" id="39947"/>
    <lineage>
        <taxon>Eukaryota</taxon>
        <taxon>Viridiplantae</taxon>
        <taxon>Streptophyta</taxon>
        <taxon>Embryophyta</taxon>
        <taxon>Tracheophyta</taxon>
        <taxon>Spermatophyta</taxon>
        <taxon>Magnoliopsida</taxon>
        <taxon>Liliopsida</taxon>
        <taxon>Poales</taxon>
        <taxon>Poaceae</taxon>
        <taxon>BOP clade</taxon>
        <taxon>Oryzoideae</taxon>
        <taxon>Oryzeae</taxon>
        <taxon>Oryzinae</taxon>
        <taxon>Oryza</taxon>
        <taxon>Oryza sativa</taxon>
    </lineage>
</organism>
<dbReference type="Gramene" id="Os02t0744150-00">
    <property type="protein sequence ID" value="Os02t0744150-00"/>
    <property type="gene ID" value="Os02g0744150"/>
</dbReference>
<sequence length="87" mass="9367">MPALKRAMRWKTGWDMSKCARGGLHQPPSSDGSALFGGQKLVAVTTTEPGRHEWLPPPPASQRTSKHAPQLRPLLNSAVLSAAVFVP</sequence>
<dbReference type="AlphaFoldDB" id="A0A0P0VPD3"/>
<evidence type="ECO:0000313" key="2">
    <source>
        <dbReference type="EMBL" id="BAS80885.1"/>
    </source>
</evidence>
<evidence type="ECO:0000313" key="3">
    <source>
        <dbReference type="Proteomes" id="UP000059680"/>
    </source>
</evidence>
<dbReference type="Proteomes" id="UP000059680">
    <property type="component" value="Chromosome 2"/>
</dbReference>
<reference evidence="2 3" key="3">
    <citation type="journal article" date="2013" name="Rice">
        <title>Improvement of the Oryza sativa Nipponbare reference genome using next generation sequence and optical map data.</title>
        <authorList>
            <person name="Kawahara Y."/>
            <person name="de la Bastide M."/>
            <person name="Hamilton J.P."/>
            <person name="Kanamori H."/>
            <person name="McCombie W.R."/>
            <person name="Ouyang S."/>
            <person name="Schwartz D.C."/>
            <person name="Tanaka T."/>
            <person name="Wu J."/>
            <person name="Zhou S."/>
            <person name="Childs K.L."/>
            <person name="Davidson R.M."/>
            <person name="Lin H."/>
            <person name="Quesada-Ocampo L."/>
            <person name="Vaillancourt B."/>
            <person name="Sakai H."/>
            <person name="Lee S.S."/>
            <person name="Kim J."/>
            <person name="Numa H."/>
            <person name="Itoh T."/>
            <person name="Buell C.R."/>
            <person name="Matsumoto T."/>
        </authorList>
    </citation>
    <scope>NUCLEOTIDE SEQUENCE [LARGE SCALE GENOMIC DNA]</scope>
    <source>
        <strain evidence="3">cv. Nipponbare</strain>
    </source>
</reference>
<feature type="region of interest" description="Disordered" evidence="1">
    <location>
        <begin position="47"/>
        <end position="69"/>
    </location>
</feature>
<reference evidence="3" key="1">
    <citation type="journal article" date="2005" name="Nature">
        <title>The map-based sequence of the rice genome.</title>
        <authorList>
            <consortium name="International rice genome sequencing project (IRGSP)"/>
            <person name="Matsumoto T."/>
            <person name="Wu J."/>
            <person name="Kanamori H."/>
            <person name="Katayose Y."/>
            <person name="Fujisawa M."/>
            <person name="Namiki N."/>
            <person name="Mizuno H."/>
            <person name="Yamamoto K."/>
            <person name="Antonio B.A."/>
            <person name="Baba T."/>
            <person name="Sakata K."/>
            <person name="Nagamura Y."/>
            <person name="Aoki H."/>
            <person name="Arikawa K."/>
            <person name="Arita K."/>
            <person name="Bito T."/>
            <person name="Chiden Y."/>
            <person name="Fujitsuka N."/>
            <person name="Fukunaka R."/>
            <person name="Hamada M."/>
            <person name="Harada C."/>
            <person name="Hayashi A."/>
            <person name="Hijishita S."/>
            <person name="Honda M."/>
            <person name="Hosokawa S."/>
            <person name="Ichikawa Y."/>
            <person name="Idonuma A."/>
            <person name="Iijima M."/>
            <person name="Ikeda M."/>
            <person name="Ikeno M."/>
            <person name="Ito K."/>
            <person name="Ito S."/>
            <person name="Ito T."/>
            <person name="Ito Y."/>
            <person name="Ito Y."/>
            <person name="Iwabuchi A."/>
            <person name="Kamiya K."/>
            <person name="Karasawa W."/>
            <person name="Kurita K."/>
            <person name="Katagiri S."/>
            <person name="Kikuta A."/>
            <person name="Kobayashi H."/>
            <person name="Kobayashi N."/>
            <person name="Machita K."/>
            <person name="Maehara T."/>
            <person name="Masukawa M."/>
            <person name="Mizubayashi T."/>
            <person name="Mukai Y."/>
            <person name="Nagasaki H."/>
            <person name="Nagata Y."/>
            <person name="Naito S."/>
            <person name="Nakashima M."/>
            <person name="Nakama Y."/>
            <person name="Nakamichi Y."/>
            <person name="Nakamura M."/>
            <person name="Meguro A."/>
            <person name="Negishi M."/>
            <person name="Ohta I."/>
            <person name="Ohta T."/>
            <person name="Okamoto M."/>
            <person name="Ono N."/>
            <person name="Saji S."/>
            <person name="Sakaguchi M."/>
            <person name="Sakai K."/>
            <person name="Shibata M."/>
            <person name="Shimokawa T."/>
            <person name="Song J."/>
            <person name="Takazaki Y."/>
            <person name="Terasawa K."/>
            <person name="Tsugane M."/>
            <person name="Tsuji K."/>
            <person name="Ueda S."/>
            <person name="Waki K."/>
            <person name="Yamagata H."/>
            <person name="Yamamoto M."/>
            <person name="Yamamoto S."/>
            <person name="Yamane H."/>
            <person name="Yoshiki S."/>
            <person name="Yoshihara R."/>
            <person name="Yukawa K."/>
            <person name="Zhong H."/>
            <person name="Yano M."/>
            <person name="Yuan Q."/>
            <person name="Ouyang S."/>
            <person name="Liu J."/>
            <person name="Jones K.M."/>
            <person name="Gansberger K."/>
            <person name="Moffat K."/>
            <person name="Hill J."/>
            <person name="Bera J."/>
            <person name="Fadrosh D."/>
            <person name="Jin S."/>
            <person name="Johri S."/>
            <person name="Kim M."/>
            <person name="Overton L."/>
            <person name="Reardon M."/>
            <person name="Tsitrin T."/>
            <person name="Vuong H."/>
            <person name="Weaver B."/>
            <person name="Ciecko A."/>
            <person name="Tallon L."/>
            <person name="Jackson J."/>
            <person name="Pai G."/>
            <person name="Aken S.V."/>
            <person name="Utterback T."/>
            <person name="Reidmuller S."/>
            <person name="Feldblyum T."/>
            <person name="Hsiao J."/>
            <person name="Zismann V."/>
            <person name="Iobst S."/>
            <person name="de Vazeille A.R."/>
            <person name="Buell C.R."/>
            <person name="Ying K."/>
            <person name="Li Y."/>
            <person name="Lu T."/>
            <person name="Huang Y."/>
            <person name="Zhao Q."/>
            <person name="Feng Q."/>
            <person name="Zhang L."/>
            <person name="Zhu J."/>
            <person name="Weng Q."/>
            <person name="Mu J."/>
            <person name="Lu Y."/>
            <person name="Fan D."/>
            <person name="Liu Y."/>
            <person name="Guan J."/>
            <person name="Zhang Y."/>
            <person name="Yu S."/>
            <person name="Liu X."/>
            <person name="Zhang Y."/>
            <person name="Hong G."/>
            <person name="Han B."/>
            <person name="Choisne N."/>
            <person name="Demange N."/>
            <person name="Orjeda G."/>
            <person name="Samain S."/>
            <person name="Cattolico L."/>
            <person name="Pelletier E."/>
            <person name="Couloux A."/>
            <person name="Segurens B."/>
            <person name="Wincker P."/>
            <person name="D'Hont A."/>
            <person name="Scarpelli C."/>
            <person name="Weissenbach J."/>
            <person name="Salanoubat M."/>
            <person name="Quetier F."/>
            <person name="Yu Y."/>
            <person name="Kim H.R."/>
            <person name="Rambo T."/>
            <person name="Currie J."/>
            <person name="Collura K."/>
            <person name="Luo M."/>
            <person name="Yang T."/>
            <person name="Ammiraju J.S.S."/>
            <person name="Engler F."/>
            <person name="Soderlund C."/>
            <person name="Wing R.A."/>
            <person name="Palmer L.E."/>
            <person name="de la Bastide M."/>
            <person name="Spiegel L."/>
            <person name="Nascimento L."/>
            <person name="Zutavern T."/>
            <person name="O'Shaughnessy A."/>
            <person name="Dike S."/>
            <person name="Dedhia N."/>
            <person name="Preston R."/>
            <person name="Balija V."/>
            <person name="McCombie W.R."/>
            <person name="Chow T."/>
            <person name="Chen H."/>
            <person name="Chung M."/>
            <person name="Chen C."/>
            <person name="Shaw J."/>
            <person name="Wu H."/>
            <person name="Hsiao K."/>
            <person name="Chao Y."/>
            <person name="Chu M."/>
            <person name="Cheng C."/>
            <person name="Hour A."/>
            <person name="Lee P."/>
            <person name="Lin S."/>
            <person name="Lin Y."/>
            <person name="Liou J."/>
            <person name="Liu S."/>
            <person name="Hsing Y."/>
            <person name="Raghuvanshi S."/>
            <person name="Mohanty A."/>
            <person name="Bharti A.K."/>
            <person name="Gaur A."/>
            <person name="Gupta V."/>
            <person name="Kumar D."/>
            <person name="Ravi V."/>
            <person name="Vij S."/>
            <person name="Kapur A."/>
            <person name="Khurana P."/>
            <person name="Khurana P."/>
            <person name="Khurana J.P."/>
            <person name="Tyagi A.K."/>
            <person name="Gaikwad K."/>
            <person name="Singh A."/>
            <person name="Dalal V."/>
            <person name="Srivastava S."/>
            <person name="Dixit A."/>
            <person name="Pal A.K."/>
            <person name="Ghazi I.A."/>
            <person name="Yadav M."/>
            <person name="Pandit A."/>
            <person name="Bhargava A."/>
            <person name="Sureshbabu K."/>
            <person name="Batra K."/>
            <person name="Sharma T.R."/>
            <person name="Mohapatra T."/>
            <person name="Singh N.K."/>
            <person name="Messing J."/>
            <person name="Nelson A.B."/>
            <person name="Fuks G."/>
            <person name="Kavchok S."/>
            <person name="Keizer G."/>
            <person name="Linton E."/>
            <person name="Llaca V."/>
            <person name="Song R."/>
            <person name="Tanyolac B."/>
            <person name="Young S."/>
            <person name="Ho-Il K."/>
            <person name="Hahn J.H."/>
            <person name="Sangsakoo G."/>
            <person name="Vanavichit A."/>
            <person name="de Mattos Luiz.A.T."/>
            <person name="Zimmer P.D."/>
            <person name="Malone G."/>
            <person name="Dellagostin O."/>
            <person name="de Oliveira A.C."/>
            <person name="Bevan M."/>
            <person name="Bancroft I."/>
            <person name="Minx P."/>
            <person name="Cordum H."/>
            <person name="Wilson R."/>
            <person name="Cheng Z."/>
            <person name="Jin W."/>
            <person name="Jiang J."/>
            <person name="Leong S.A."/>
            <person name="Iwama H."/>
            <person name="Gojobori T."/>
            <person name="Itoh T."/>
            <person name="Niimura Y."/>
            <person name="Fujii Y."/>
            <person name="Habara T."/>
            <person name="Sakai H."/>
            <person name="Sato Y."/>
            <person name="Wilson G."/>
            <person name="Kumar K."/>
            <person name="McCouch S."/>
            <person name="Juretic N."/>
            <person name="Hoen D."/>
            <person name="Wright S."/>
            <person name="Bruskiewich R."/>
            <person name="Bureau T."/>
            <person name="Miyao A."/>
            <person name="Hirochika H."/>
            <person name="Nishikawa T."/>
            <person name="Kadowaki K."/>
            <person name="Sugiura M."/>
            <person name="Burr B."/>
            <person name="Sasaki T."/>
        </authorList>
    </citation>
    <scope>NUCLEOTIDE SEQUENCE [LARGE SCALE GENOMIC DNA]</scope>
    <source>
        <strain evidence="3">cv. Nipponbare</strain>
    </source>
</reference>
<dbReference type="eggNOG" id="ENOG502SWRM">
    <property type="taxonomic scope" value="Eukaryota"/>
</dbReference>
<dbReference type="InParanoid" id="A0A0P0VPD3"/>